<reference evidence="3" key="2">
    <citation type="submission" date="2023-05" db="EMBL/GenBank/DDBJ databases">
        <authorList>
            <person name="Schelkunov M.I."/>
        </authorList>
    </citation>
    <scope>NUCLEOTIDE SEQUENCE</scope>
    <source>
        <strain evidence="3">Hsosn_3</strain>
        <tissue evidence="3">Leaf</tissue>
    </source>
</reference>
<dbReference type="AlphaFoldDB" id="A0AAD8IB38"/>
<name>A0AAD8IB38_9APIA</name>
<evidence type="ECO:0000313" key="5">
    <source>
        <dbReference type="Proteomes" id="UP001237642"/>
    </source>
</evidence>
<dbReference type="EMBL" id="JAUIZM010000006">
    <property type="protein sequence ID" value="KAK1381163.1"/>
    <property type="molecule type" value="Genomic_DNA"/>
</dbReference>
<evidence type="ECO:0000313" key="1">
    <source>
        <dbReference type="EMBL" id="KAK1381157.1"/>
    </source>
</evidence>
<evidence type="ECO:0000313" key="3">
    <source>
        <dbReference type="EMBL" id="KAK1381163.1"/>
    </source>
</evidence>
<dbReference type="EMBL" id="JAUIZM010000006">
    <property type="protein sequence ID" value="KAK1381157.1"/>
    <property type="molecule type" value="Genomic_DNA"/>
</dbReference>
<evidence type="ECO:0000313" key="4">
    <source>
        <dbReference type="EMBL" id="KAK1381166.1"/>
    </source>
</evidence>
<protein>
    <submittedName>
        <fullName evidence="3">Uncharacterized protein</fullName>
    </submittedName>
</protein>
<proteinExistence type="predicted"/>
<dbReference type="EMBL" id="JAUIZM010000006">
    <property type="protein sequence ID" value="KAK1381160.1"/>
    <property type="molecule type" value="Genomic_DNA"/>
</dbReference>
<dbReference type="Gene3D" id="3.10.450.10">
    <property type="match status" value="1"/>
</dbReference>
<organism evidence="3 5">
    <name type="scientific">Heracleum sosnowskyi</name>
    <dbReference type="NCBI Taxonomy" id="360622"/>
    <lineage>
        <taxon>Eukaryota</taxon>
        <taxon>Viridiplantae</taxon>
        <taxon>Streptophyta</taxon>
        <taxon>Embryophyta</taxon>
        <taxon>Tracheophyta</taxon>
        <taxon>Spermatophyta</taxon>
        <taxon>Magnoliopsida</taxon>
        <taxon>eudicotyledons</taxon>
        <taxon>Gunneridae</taxon>
        <taxon>Pentapetalae</taxon>
        <taxon>asterids</taxon>
        <taxon>campanulids</taxon>
        <taxon>Apiales</taxon>
        <taxon>Apiaceae</taxon>
        <taxon>Apioideae</taxon>
        <taxon>apioid superclade</taxon>
        <taxon>Tordylieae</taxon>
        <taxon>Tordyliinae</taxon>
        <taxon>Heracleum</taxon>
    </lineage>
</organism>
<comment type="caution">
    <text evidence="3">The sequence shown here is derived from an EMBL/GenBank/DDBJ whole genome shotgun (WGS) entry which is preliminary data.</text>
</comment>
<dbReference type="Proteomes" id="UP001237642">
    <property type="component" value="Unassembled WGS sequence"/>
</dbReference>
<accession>A0AAD8IB38</accession>
<gene>
    <name evidence="1" type="ORF">POM88_027901</name>
    <name evidence="2" type="ORF">POM88_027904</name>
    <name evidence="3" type="ORF">POM88_027907</name>
    <name evidence="4" type="ORF">POM88_027910</name>
</gene>
<keyword evidence="5" id="KW-1185">Reference proteome</keyword>
<sequence length="158" mass="18110">MNLDKAKRWAISKIPSWIISPPKEDDSWLVHYAKDLNFTGGFEVGEYPYMSRLRCGSLITRYYFPPDITISDYALDKLTSFANLAIAQYNSRQNTKYGNVLVIKAMRSFSNSGFSYYLTFQGSLPGHPPQMFEAKLYDAPHWVSPPVTLQLVRLKNVN</sequence>
<reference evidence="3" key="1">
    <citation type="submission" date="2023-02" db="EMBL/GenBank/DDBJ databases">
        <title>Genome of toxic invasive species Heracleum sosnowskyi carries increased number of genes despite the absence of recent whole-genome duplications.</title>
        <authorList>
            <person name="Schelkunov M."/>
            <person name="Shtratnikova V."/>
            <person name="Makarenko M."/>
            <person name="Klepikova A."/>
            <person name="Omelchenko D."/>
            <person name="Novikova G."/>
            <person name="Obukhova E."/>
            <person name="Bogdanov V."/>
            <person name="Penin A."/>
            <person name="Logacheva M."/>
        </authorList>
    </citation>
    <scope>NUCLEOTIDE SEQUENCE</scope>
    <source>
        <strain evidence="3">Hsosn_3</strain>
        <tissue evidence="3">Leaf</tissue>
    </source>
</reference>
<dbReference type="EMBL" id="JAUIZM010000006">
    <property type="protein sequence ID" value="KAK1381166.1"/>
    <property type="molecule type" value="Genomic_DNA"/>
</dbReference>
<evidence type="ECO:0000313" key="2">
    <source>
        <dbReference type="EMBL" id="KAK1381160.1"/>
    </source>
</evidence>